<feature type="chain" id="PRO_5039261670" evidence="4">
    <location>
        <begin position="25"/>
        <end position="822"/>
    </location>
</feature>
<reference evidence="7" key="1">
    <citation type="journal article" date="2021" name="PeerJ">
        <title>Extensive microbial diversity within the chicken gut microbiome revealed by metagenomics and culture.</title>
        <authorList>
            <person name="Gilroy R."/>
            <person name="Ravi A."/>
            <person name="Getino M."/>
            <person name="Pursley I."/>
            <person name="Horton D.L."/>
            <person name="Alikhan N.F."/>
            <person name="Baker D."/>
            <person name="Gharbi K."/>
            <person name="Hall N."/>
            <person name="Watson M."/>
            <person name="Adriaenssens E.M."/>
            <person name="Foster-Nyarko E."/>
            <person name="Jarju S."/>
            <person name="Secka A."/>
            <person name="Antonio M."/>
            <person name="Oren A."/>
            <person name="Chaudhuri R.R."/>
            <person name="La Ragione R."/>
            <person name="Hildebrand F."/>
            <person name="Pallen M.J."/>
        </authorList>
    </citation>
    <scope>NUCLEOTIDE SEQUENCE</scope>
    <source>
        <strain evidence="7">ChiGjej6B6-14162</strain>
    </source>
</reference>
<dbReference type="InterPro" id="IPR008969">
    <property type="entry name" value="CarboxyPept-like_regulatory"/>
</dbReference>
<evidence type="ECO:0000256" key="3">
    <source>
        <dbReference type="ARBA" id="ARBA00023237"/>
    </source>
</evidence>
<comment type="caution">
    <text evidence="7">The sequence shown here is derived from an EMBL/GenBank/DDBJ whole genome shotgun (WGS) entry which is preliminary data.</text>
</comment>
<evidence type="ECO:0000256" key="4">
    <source>
        <dbReference type="SAM" id="SignalP"/>
    </source>
</evidence>
<dbReference type="Gene3D" id="2.40.170.20">
    <property type="entry name" value="TonB-dependent receptor, beta-barrel domain"/>
    <property type="match status" value="1"/>
</dbReference>
<dbReference type="InterPro" id="IPR041700">
    <property type="entry name" value="OMP_b-brl_3"/>
</dbReference>
<evidence type="ECO:0000256" key="1">
    <source>
        <dbReference type="ARBA" id="ARBA00004442"/>
    </source>
</evidence>
<dbReference type="PANTHER" id="PTHR40980:SF4">
    <property type="entry name" value="TONB-DEPENDENT RECEPTOR-LIKE BETA-BARREL DOMAIN-CONTAINING PROTEIN"/>
    <property type="match status" value="1"/>
</dbReference>
<dbReference type="SUPFAM" id="SSF56935">
    <property type="entry name" value="Porins"/>
    <property type="match status" value="1"/>
</dbReference>
<accession>A0A9D2BGJ5</accession>
<dbReference type="Pfam" id="PF14905">
    <property type="entry name" value="OMP_b-brl_3"/>
    <property type="match status" value="1"/>
</dbReference>
<dbReference type="EMBL" id="DXEL01000085">
    <property type="protein sequence ID" value="HIX75820.1"/>
    <property type="molecule type" value="Genomic_DNA"/>
</dbReference>
<dbReference type="InterPro" id="IPR036942">
    <property type="entry name" value="Beta-barrel_TonB_sf"/>
</dbReference>
<evidence type="ECO:0000259" key="5">
    <source>
        <dbReference type="Pfam" id="PF07715"/>
    </source>
</evidence>
<dbReference type="AlphaFoldDB" id="A0A9D2BGJ5"/>
<protein>
    <submittedName>
        <fullName evidence="7">TonB-dependent receptor family protein</fullName>
    </submittedName>
</protein>
<feature type="domain" description="Outer membrane protein beta-barrel" evidence="6">
    <location>
        <begin position="382"/>
        <end position="786"/>
    </location>
</feature>
<dbReference type="InterPro" id="IPR037066">
    <property type="entry name" value="Plug_dom_sf"/>
</dbReference>
<dbReference type="GO" id="GO:0009279">
    <property type="term" value="C:cell outer membrane"/>
    <property type="evidence" value="ECO:0007669"/>
    <property type="project" value="UniProtKB-SubCell"/>
</dbReference>
<comment type="subcellular location">
    <subcellularLocation>
        <location evidence="1">Cell outer membrane</location>
    </subcellularLocation>
</comment>
<gene>
    <name evidence="7" type="ORF">H9977_12425</name>
</gene>
<reference evidence="7" key="2">
    <citation type="submission" date="2021-04" db="EMBL/GenBank/DDBJ databases">
        <authorList>
            <person name="Gilroy R."/>
        </authorList>
    </citation>
    <scope>NUCLEOTIDE SEQUENCE</scope>
    <source>
        <strain evidence="7">ChiGjej6B6-14162</strain>
    </source>
</reference>
<name>A0A9D2BGJ5_9BACT</name>
<keyword evidence="7" id="KW-0675">Receptor</keyword>
<feature type="domain" description="TonB-dependent receptor plug" evidence="5">
    <location>
        <begin position="145"/>
        <end position="228"/>
    </location>
</feature>
<proteinExistence type="predicted"/>
<evidence type="ECO:0000259" key="6">
    <source>
        <dbReference type="Pfam" id="PF14905"/>
    </source>
</evidence>
<evidence type="ECO:0000256" key="2">
    <source>
        <dbReference type="ARBA" id="ARBA00023136"/>
    </source>
</evidence>
<keyword evidence="4" id="KW-0732">Signal</keyword>
<evidence type="ECO:0000313" key="7">
    <source>
        <dbReference type="EMBL" id="HIX75820.1"/>
    </source>
</evidence>
<dbReference type="Proteomes" id="UP000886740">
    <property type="component" value="Unassembled WGS sequence"/>
</dbReference>
<dbReference type="SUPFAM" id="SSF49464">
    <property type="entry name" value="Carboxypeptidase regulatory domain-like"/>
    <property type="match status" value="1"/>
</dbReference>
<keyword evidence="3" id="KW-0998">Cell outer membrane</keyword>
<dbReference type="PANTHER" id="PTHR40980">
    <property type="entry name" value="PLUG DOMAIN-CONTAINING PROTEIN"/>
    <property type="match status" value="1"/>
</dbReference>
<sequence>MEKIIKRTISALSLSAFISTSLIAQDIKIQGVVVDSLTHEGEPFATIRVYKANDDKEPVAMGTTDLEGRFEQAVKRTGDYRVLFTSVGRKNVNIPFSIQKGQTSLSLDTIYVTDDVTRLSGVEIVAQKPLVKMEVDKLSYSVENDIDAKSNSVLDMLRKVPMVTVDGNDNITVNGSSSFKVYVDGKPNVMMSSNPSEIFKNMPASSIKDIEVVTNPGARYDAEGVGGVLNLITDRTSESRKQLLNNYSATIRGMAANRGAGGGAFFSMQKNKFSMSINANVMESFPMESETEVNRTQFTSEGESQLRSSSVMDNSFHIQMGNLNLSYEIDSLNLLTASAGIMGFGMDIDGQSRTGLGGLAYTTRNDNESNRLSVNGSIDYQHTFASNKERMLTLSYLITTAPQRTNNYSWFETDQASDLLDLTDRYSHAKDNTIEHTWQADFSTPIAAGHKLDLGAKYILRDNTSRSDYYDLMGEEQLWDESSSLDYSHKNRILAGYAEYRGNIQRLSLTAGLRYEHTWQNVVARLGQTDNFKLDYGNLVPSANLSYKINDSQNIGAAYNLRISRPGITLLNPYVDRSDPTSISYGNTNLDAEEVHNISLVYNLFNPKWVVNLTLRQSICDNGIEQYSFYEGNVLNSTYGNITRNKQTGLNAFVNWNATGKTRFTLNGSVAYVDVRSEQLDLKNHGWQGNIMFGYQQTLPWDIRMSANIMASTKSYNLQGWNSGFQAGMLSLSKSFLKDKLNVTLTGMSPLNFGRLKFEGESAGHDYVSHTVSRISMANFGVSVSYTFGGKVNVKKTATTIQNSDLKNQRQEAEGIGTMIFH</sequence>
<dbReference type="Pfam" id="PF07715">
    <property type="entry name" value="Plug"/>
    <property type="match status" value="1"/>
</dbReference>
<evidence type="ECO:0000313" key="8">
    <source>
        <dbReference type="Proteomes" id="UP000886740"/>
    </source>
</evidence>
<feature type="signal peptide" evidence="4">
    <location>
        <begin position="1"/>
        <end position="24"/>
    </location>
</feature>
<dbReference type="InterPro" id="IPR012910">
    <property type="entry name" value="Plug_dom"/>
</dbReference>
<dbReference type="Gene3D" id="2.170.130.10">
    <property type="entry name" value="TonB-dependent receptor, plug domain"/>
    <property type="match status" value="1"/>
</dbReference>
<organism evidence="7 8">
    <name type="scientific">Candidatus Parabacteroides intestinipullorum</name>
    <dbReference type="NCBI Taxonomy" id="2838723"/>
    <lineage>
        <taxon>Bacteria</taxon>
        <taxon>Pseudomonadati</taxon>
        <taxon>Bacteroidota</taxon>
        <taxon>Bacteroidia</taxon>
        <taxon>Bacteroidales</taxon>
        <taxon>Tannerellaceae</taxon>
        <taxon>Parabacteroides</taxon>
    </lineage>
</organism>
<keyword evidence="2" id="KW-0472">Membrane</keyword>